<keyword evidence="1" id="KW-0812">Transmembrane</keyword>
<keyword evidence="3" id="KW-1185">Reference proteome</keyword>
<feature type="transmembrane region" description="Helical" evidence="1">
    <location>
        <begin position="180"/>
        <end position="204"/>
    </location>
</feature>
<keyword evidence="2" id="KW-0378">Hydrolase</keyword>
<gene>
    <name evidence="2" type="ORF">G443_004523</name>
</gene>
<evidence type="ECO:0000313" key="2">
    <source>
        <dbReference type="EMBL" id="MCP2334253.1"/>
    </source>
</evidence>
<evidence type="ECO:0000313" key="3">
    <source>
        <dbReference type="Proteomes" id="UP000791080"/>
    </source>
</evidence>
<feature type="transmembrane region" description="Helical" evidence="1">
    <location>
        <begin position="257"/>
        <end position="275"/>
    </location>
</feature>
<keyword evidence="1" id="KW-0472">Membrane</keyword>
<proteinExistence type="predicted"/>
<dbReference type="InterPro" id="IPR007404">
    <property type="entry name" value="YdjM-like"/>
</dbReference>
<reference evidence="2 3" key="1">
    <citation type="submission" date="2022-06" db="EMBL/GenBank/DDBJ databases">
        <title>Genomic Encyclopedia of Type Strains, Phase I: the one thousand microbial genomes (KMG-I) project.</title>
        <authorList>
            <person name="Kyrpides N."/>
        </authorList>
    </citation>
    <scope>NUCLEOTIDE SEQUENCE [LARGE SCALE GENOMIC DNA]</scope>
    <source>
        <strain evidence="2 3">DSM 43889</strain>
    </source>
</reference>
<feature type="transmembrane region" description="Helical" evidence="1">
    <location>
        <begin position="121"/>
        <end position="143"/>
    </location>
</feature>
<organism evidence="2 3">
    <name type="scientific">Actinoalloteichus caeruleus DSM 43889</name>
    <dbReference type="NCBI Taxonomy" id="1120930"/>
    <lineage>
        <taxon>Bacteria</taxon>
        <taxon>Bacillati</taxon>
        <taxon>Actinomycetota</taxon>
        <taxon>Actinomycetes</taxon>
        <taxon>Pseudonocardiales</taxon>
        <taxon>Pseudonocardiaceae</taxon>
        <taxon>Actinoalloteichus</taxon>
        <taxon>Actinoalloteichus cyanogriseus</taxon>
    </lineage>
</organism>
<feature type="transmembrane region" description="Helical" evidence="1">
    <location>
        <begin position="97"/>
        <end position="115"/>
    </location>
</feature>
<protein>
    <submittedName>
        <fullName evidence="2">LexA-binding, inner membrane-associated putative hydrolase</fullName>
    </submittedName>
</protein>
<accession>A0ABT1JNZ8</accession>
<dbReference type="Pfam" id="PF04307">
    <property type="entry name" value="YdjM"/>
    <property type="match status" value="1"/>
</dbReference>
<dbReference type="EMBL" id="AUBJ02000001">
    <property type="protein sequence ID" value="MCP2334253.1"/>
    <property type="molecule type" value="Genomic_DNA"/>
</dbReference>
<sequence length="277" mass="29084">MNNGGHSTTGLLAGVGTTMALAPLAGVETTVPLLLTGGLVAAGAALLPDIDHDGSTVSRSGGALTALLASGAQSVSRFAYRATRTRHDLPGDGAHRYLTHTPVAALAVGLVVGLAQHLTHWVIVGVLLLCLTASVRSLSYALPRGVRQVTRAHRRLWSAGYAIVLTVVLVRTGATDGMGWPLGAVVAVGMLVHVAGDAVTEYGVPMAWPLRLRCPSRACRRPARSGRRRRCPGRRWHRLHLLPRRLRFRTGSRVEKAVQAVSLLGTGGLLLAVGLTG</sequence>
<name>A0ABT1JNZ8_ACTCY</name>
<comment type="caution">
    <text evidence="2">The sequence shown here is derived from an EMBL/GenBank/DDBJ whole genome shotgun (WGS) entry which is preliminary data.</text>
</comment>
<dbReference type="Proteomes" id="UP000791080">
    <property type="component" value="Unassembled WGS sequence"/>
</dbReference>
<feature type="transmembrane region" description="Helical" evidence="1">
    <location>
        <begin position="155"/>
        <end position="174"/>
    </location>
</feature>
<evidence type="ECO:0000256" key="1">
    <source>
        <dbReference type="SAM" id="Phobius"/>
    </source>
</evidence>
<keyword evidence="1" id="KW-1133">Transmembrane helix</keyword>
<dbReference type="GO" id="GO:0016787">
    <property type="term" value="F:hydrolase activity"/>
    <property type="evidence" value="ECO:0007669"/>
    <property type="project" value="UniProtKB-KW"/>
</dbReference>
<dbReference type="RefSeq" id="WP_026419835.1">
    <property type="nucleotide sequence ID" value="NZ_AUBJ02000001.1"/>
</dbReference>